<reference evidence="1" key="1">
    <citation type="submission" date="2018-05" db="EMBL/GenBank/DDBJ databases">
        <authorList>
            <person name="Lanie J.A."/>
            <person name="Ng W.-L."/>
            <person name="Kazmierczak K.M."/>
            <person name="Andrzejewski T.M."/>
            <person name="Davidsen T.M."/>
            <person name="Wayne K.J."/>
            <person name="Tettelin H."/>
            <person name="Glass J.I."/>
            <person name="Rusch D."/>
            <person name="Podicherti R."/>
            <person name="Tsui H.-C.T."/>
            <person name="Winkler M.E."/>
        </authorList>
    </citation>
    <scope>NUCLEOTIDE SEQUENCE</scope>
</reference>
<dbReference type="Gene3D" id="2.60.40.4070">
    <property type="match status" value="1"/>
</dbReference>
<name>A0A381ZQR3_9ZZZZ</name>
<protein>
    <recommendedName>
        <fullName evidence="2">FlgD Ig-like domain-containing protein</fullName>
    </recommendedName>
</protein>
<proteinExistence type="predicted"/>
<organism evidence="1">
    <name type="scientific">marine metagenome</name>
    <dbReference type="NCBI Taxonomy" id="408172"/>
    <lineage>
        <taxon>unclassified sequences</taxon>
        <taxon>metagenomes</taxon>
        <taxon>ecological metagenomes</taxon>
    </lineage>
</organism>
<accession>A0A381ZQR3</accession>
<evidence type="ECO:0000313" key="1">
    <source>
        <dbReference type="EMBL" id="SVA91212.1"/>
    </source>
</evidence>
<sequence length="63" mass="7270">FGMEKVYSETFDLNTYRGAIKWNGRDSNGIHVANGVYFARLNYAKISLSHSPSDHWTKFIMVK</sequence>
<gene>
    <name evidence="1" type="ORF">METZ01_LOCUS144066</name>
</gene>
<feature type="non-terminal residue" evidence="1">
    <location>
        <position position="1"/>
    </location>
</feature>
<dbReference type="EMBL" id="UINC01022163">
    <property type="protein sequence ID" value="SVA91212.1"/>
    <property type="molecule type" value="Genomic_DNA"/>
</dbReference>
<dbReference type="AlphaFoldDB" id="A0A381ZQR3"/>
<evidence type="ECO:0008006" key="2">
    <source>
        <dbReference type="Google" id="ProtNLM"/>
    </source>
</evidence>